<name>A0A919VIW0_9ACTN</name>
<dbReference type="Proteomes" id="UP000681340">
    <property type="component" value="Unassembled WGS sequence"/>
</dbReference>
<sequence>MRARFSVATDPASQRLAVPARVPVPRMNSSEGRRGKGGEDGRMLGNRLRDALAAIQTSAGDLEGVITVELRA</sequence>
<keyword evidence="3" id="KW-1185">Reference proteome</keyword>
<reference evidence="2" key="1">
    <citation type="submission" date="2021-03" db="EMBL/GenBank/DDBJ databases">
        <title>Whole genome shotgun sequence of Actinoplanes auranticolor NBRC 12245.</title>
        <authorList>
            <person name="Komaki H."/>
            <person name="Tamura T."/>
        </authorList>
    </citation>
    <scope>NUCLEOTIDE SEQUENCE</scope>
    <source>
        <strain evidence="2">NBRC 12245</strain>
    </source>
</reference>
<feature type="compositionally biased region" description="Basic and acidic residues" evidence="1">
    <location>
        <begin position="31"/>
        <end position="43"/>
    </location>
</feature>
<proteinExistence type="predicted"/>
<protein>
    <submittedName>
        <fullName evidence="2">Uncharacterized protein</fullName>
    </submittedName>
</protein>
<evidence type="ECO:0000256" key="1">
    <source>
        <dbReference type="SAM" id="MobiDB-lite"/>
    </source>
</evidence>
<dbReference type="AlphaFoldDB" id="A0A919VIW0"/>
<feature type="region of interest" description="Disordered" evidence="1">
    <location>
        <begin position="24"/>
        <end position="43"/>
    </location>
</feature>
<accession>A0A919VIW0</accession>
<evidence type="ECO:0000313" key="3">
    <source>
        <dbReference type="Proteomes" id="UP000681340"/>
    </source>
</evidence>
<organism evidence="2 3">
    <name type="scientific">Actinoplanes auranticolor</name>
    <dbReference type="NCBI Taxonomy" id="47988"/>
    <lineage>
        <taxon>Bacteria</taxon>
        <taxon>Bacillati</taxon>
        <taxon>Actinomycetota</taxon>
        <taxon>Actinomycetes</taxon>
        <taxon>Micromonosporales</taxon>
        <taxon>Micromonosporaceae</taxon>
        <taxon>Actinoplanes</taxon>
    </lineage>
</organism>
<evidence type="ECO:0000313" key="2">
    <source>
        <dbReference type="EMBL" id="GIM63546.1"/>
    </source>
</evidence>
<gene>
    <name evidence="2" type="ORF">Aau02nite_04710</name>
</gene>
<dbReference type="EMBL" id="BOQL01000005">
    <property type="protein sequence ID" value="GIM63546.1"/>
    <property type="molecule type" value="Genomic_DNA"/>
</dbReference>
<comment type="caution">
    <text evidence="2">The sequence shown here is derived from an EMBL/GenBank/DDBJ whole genome shotgun (WGS) entry which is preliminary data.</text>
</comment>